<organism evidence="7 8">
    <name type="scientific">Brachymonas denitrificans DSM 15123</name>
    <dbReference type="NCBI Taxonomy" id="1121117"/>
    <lineage>
        <taxon>Bacteria</taxon>
        <taxon>Pseudomonadati</taxon>
        <taxon>Pseudomonadota</taxon>
        <taxon>Betaproteobacteria</taxon>
        <taxon>Burkholderiales</taxon>
        <taxon>Comamonadaceae</taxon>
        <taxon>Brachymonas</taxon>
    </lineage>
</organism>
<comment type="similarity">
    <text evidence="2 6">Belongs to the class-III pyridoxal-phosphate-dependent aminotransferase family.</text>
</comment>
<comment type="cofactor">
    <cofactor evidence="1">
        <name>pyridoxal 5'-phosphate</name>
        <dbReference type="ChEBI" id="CHEBI:597326"/>
    </cofactor>
</comment>
<proteinExistence type="inferred from homology"/>
<dbReference type="EMBL" id="FOCW01000006">
    <property type="protein sequence ID" value="SEN76820.1"/>
    <property type="molecule type" value="Genomic_DNA"/>
</dbReference>
<name>A0A1H8J7R1_9BURK</name>
<dbReference type="AlphaFoldDB" id="A0A1H8J7R1"/>
<dbReference type="InterPro" id="IPR015424">
    <property type="entry name" value="PyrdxlP-dep_Trfase"/>
</dbReference>
<dbReference type="CDD" id="cd00610">
    <property type="entry name" value="OAT_like"/>
    <property type="match status" value="1"/>
</dbReference>
<reference evidence="7 8" key="1">
    <citation type="submission" date="2016-10" db="EMBL/GenBank/DDBJ databases">
        <authorList>
            <person name="de Groot N.N."/>
        </authorList>
    </citation>
    <scope>NUCLEOTIDE SEQUENCE [LARGE SCALE GENOMIC DNA]</scope>
    <source>
        <strain evidence="7 8">DSM 15123</strain>
    </source>
</reference>
<gene>
    <name evidence="7" type="ORF">SAMN02745977_01983</name>
</gene>
<evidence type="ECO:0000256" key="3">
    <source>
        <dbReference type="ARBA" id="ARBA00022576"/>
    </source>
</evidence>
<dbReference type="InterPro" id="IPR015421">
    <property type="entry name" value="PyrdxlP-dep_Trfase_major"/>
</dbReference>
<protein>
    <submittedName>
        <fullName evidence="7">Beta-alanine--pyruvate transaminase</fullName>
    </submittedName>
</protein>
<keyword evidence="4" id="KW-0808">Transferase</keyword>
<sequence>MDAPLPADKPQHPYARAGTVHQWLPFTPNRDFQRQPRVVVQASGMHFTTSNGRSVLDGVSSLWCVNAGHRCAPINAAIRDQLEMLDYSTAFSMTNDRAVQAAGMIAALAPDDLNKVLFCNSGSEAADTSLKLALAYHRARGEGHRCVFIGRERGYHGVNFGGMSVGGIPGNRKAYGAAMLPRVDHMRFIHDPAHAFIQGELPQWREDPLLDLEQRILPLHDPSNVAAIIVEPVAGSAGWYVPPQGYLQRLREICDKHGILLIFDEVITGFGRLGTAFAAQYFGVTPDMLNFAKGVTNGTIPMGGVVCSDRIYDTLMQVDQPAHAIEFFHGYTYSGHPVASAAAVATLQHYVEADLFARAARMAPVLGDAMHSQLRNLPHVTGIRTLGMAGAVELQGIAGSPGKRAYEIFLRCYENGVLVRNAGDVLVFAPAFIAEETHIAQMVDTLGEAIRALA</sequence>
<evidence type="ECO:0000313" key="8">
    <source>
        <dbReference type="Proteomes" id="UP000199531"/>
    </source>
</evidence>
<dbReference type="Proteomes" id="UP000199531">
    <property type="component" value="Unassembled WGS sequence"/>
</dbReference>
<dbReference type="PROSITE" id="PS00600">
    <property type="entry name" value="AA_TRANSFER_CLASS_3"/>
    <property type="match status" value="1"/>
</dbReference>
<evidence type="ECO:0000256" key="2">
    <source>
        <dbReference type="ARBA" id="ARBA00008954"/>
    </source>
</evidence>
<dbReference type="GO" id="GO:0008483">
    <property type="term" value="F:transaminase activity"/>
    <property type="evidence" value="ECO:0007669"/>
    <property type="project" value="UniProtKB-KW"/>
</dbReference>
<evidence type="ECO:0000313" key="7">
    <source>
        <dbReference type="EMBL" id="SEN76820.1"/>
    </source>
</evidence>
<dbReference type="GO" id="GO:0030170">
    <property type="term" value="F:pyridoxal phosphate binding"/>
    <property type="evidence" value="ECO:0007669"/>
    <property type="project" value="InterPro"/>
</dbReference>
<dbReference type="Gene3D" id="3.90.1150.10">
    <property type="entry name" value="Aspartate Aminotransferase, domain 1"/>
    <property type="match status" value="1"/>
</dbReference>
<dbReference type="FunFam" id="3.40.640.10:FF:000014">
    <property type="entry name" value="Adenosylmethionine-8-amino-7-oxononanoate aminotransferase, probable"/>
    <property type="match status" value="1"/>
</dbReference>
<evidence type="ECO:0000256" key="6">
    <source>
        <dbReference type="RuleBase" id="RU003560"/>
    </source>
</evidence>
<evidence type="ECO:0000256" key="1">
    <source>
        <dbReference type="ARBA" id="ARBA00001933"/>
    </source>
</evidence>
<keyword evidence="7" id="KW-0670">Pyruvate</keyword>
<evidence type="ECO:0000256" key="4">
    <source>
        <dbReference type="ARBA" id="ARBA00022679"/>
    </source>
</evidence>
<dbReference type="PANTHER" id="PTHR43094:SF1">
    <property type="entry name" value="AMINOTRANSFERASE CLASS-III"/>
    <property type="match status" value="1"/>
</dbReference>
<keyword evidence="8" id="KW-1185">Reference proteome</keyword>
<dbReference type="InterPro" id="IPR005814">
    <property type="entry name" value="Aminotrans_3"/>
</dbReference>
<accession>A0A1H8J7R1</accession>
<keyword evidence="5 6" id="KW-0663">Pyridoxal phosphate</keyword>
<dbReference type="Pfam" id="PF00202">
    <property type="entry name" value="Aminotran_3"/>
    <property type="match status" value="1"/>
</dbReference>
<dbReference type="STRING" id="1121117.SAMN02745977_01983"/>
<dbReference type="Gene3D" id="3.40.640.10">
    <property type="entry name" value="Type I PLP-dependent aspartate aminotransferase-like (Major domain)"/>
    <property type="match status" value="1"/>
</dbReference>
<dbReference type="InterPro" id="IPR049704">
    <property type="entry name" value="Aminotrans_3_PPA_site"/>
</dbReference>
<evidence type="ECO:0000256" key="5">
    <source>
        <dbReference type="ARBA" id="ARBA00022898"/>
    </source>
</evidence>
<dbReference type="OrthoDB" id="3398487at2"/>
<keyword evidence="3" id="KW-0032">Aminotransferase</keyword>
<dbReference type="PANTHER" id="PTHR43094">
    <property type="entry name" value="AMINOTRANSFERASE"/>
    <property type="match status" value="1"/>
</dbReference>
<dbReference type="RefSeq" id="WP_091817318.1">
    <property type="nucleotide sequence ID" value="NZ_FOCW01000006.1"/>
</dbReference>
<dbReference type="SUPFAM" id="SSF53383">
    <property type="entry name" value="PLP-dependent transferases"/>
    <property type="match status" value="1"/>
</dbReference>
<dbReference type="InterPro" id="IPR015422">
    <property type="entry name" value="PyrdxlP-dep_Trfase_small"/>
</dbReference>